<evidence type="ECO:0000313" key="2">
    <source>
        <dbReference type="EMBL" id="MFM2485211.1"/>
    </source>
</evidence>
<comment type="caution">
    <text evidence="2">The sequence shown here is derived from an EMBL/GenBank/DDBJ whole genome shotgun (WGS) entry which is preliminary data.</text>
</comment>
<dbReference type="EMBL" id="JBEQCT010000003">
    <property type="protein sequence ID" value="MFM2485211.1"/>
    <property type="molecule type" value="Genomic_DNA"/>
</dbReference>
<accession>A0ABW9G907</accession>
<organism evidence="2 3">
    <name type="scientific">Celerinatantimonas yamalensis</name>
    <dbReference type="NCBI Taxonomy" id="559956"/>
    <lineage>
        <taxon>Bacteria</taxon>
        <taxon>Pseudomonadati</taxon>
        <taxon>Pseudomonadota</taxon>
        <taxon>Gammaproteobacteria</taxon>
        <taxon>Celerinatantimonadaceae</taxon>
        <taxon>Celerinatantimonas</taxon>
    </lineage>
</organism>
<dbReference type="InterPro" id="IPR037523">
    <property type="entry name" value="VOC_core"/>
</dbReference>
<dbReference type="Gene3D" id="3.10.180.10">
    <property type="entry name" value="2,3-Dihydroxybiphenyl 1,2-Dioxygenase, domain 1"/>
    <property type="match status" value="2"/>
</dbReference>
<dbReference type="PROSITE" id="PS51819">
    <property type="entry name" value="VOC"/>
    <property type="match status" value="2"/>
</dbReference>
<sequence length="272" mass="30744">MTLNAHLSHLALGSPAPLAMATFYENTMGNTTEEIDQGFISSGPGRKLLFTSGGAKELKYFAMGMSQKDLDALREALLIKHIPLSPSPSPLFDDKAFALQDPDGNWLTFGVEEKNNPQTDLPARIQHCAFATTNIERMLDFYQNTIGYLVSDNVFDEHQKLTTTFLRSDHEHHALAIFQAKEKWFDHHCYESSNWNAIRDWADHLSTFDIPLQWGPGRHGPGNNLFIFIHDPDGNWLEISAELQTISADAPTGEWIHESKTLNYWGQAFLRN</sequence>
<evidence type="ECO:0000313" key="3">
    <source>
        <dbReference type="Proteomes" id="UP001629953"/>
    </source>
</evidence>
<gene>
    <name evidence="2" type="ORF">ABUE30_09070</name>
</gene>
<dbReference type="Proteomes" id="UP001629953">
    <property type="component" value="Unassembled WGS sequence"/>
</dbReference>
<feature type="domain" description="VOC" evidence="1">
    <location>
        <begin position="124"/>
        <end position="242"/>
    </location>
</feature>
<proteinExistence type="predicted"/>
<protein>
    <submittedName>
        <fullName evidence="2">VOC family protein</fullName>
    </submittedName>
</protein>
<feature type="domain" description="VOC" evidence="1">
    <location>
        <begin position="6"/>
        <end position="112"/>
    </location>
</feature>
<name>A0ABW9G907_9GAMM</name>
<dbReference type="InterPro" id="IPR029068">
    <property type="entry name" value="Glyas_Bleomycin-R_OHBP_Dase"/>
</dbReference>
<keyword evidence="3" id="KW-1185">Reference proteome</keyword>
<dbReference type="InterPro" id="IPR004360">
    <property type="entry name" value="Glyas_Fos-R_dOase_dom"/>
</dbReference>
<dbReference type="PANTHER" id="PTHR21366">
    <property type="entry name" value="GLYOXALASE FAMILY PROTEIN"/>
    <property type="match status" value="1"/>
</dbReference>
<evidence type="ECO:0000259" key="1">
    <source>
        <dbReference type="PROSITE" id="PS51819"/>
    </source>
</evidence>
<dbReference type="Pfam" id="PF00903">
    <property type="entry name" value="Glyoxalase"/>
    <property type="match status" value="1"/>
</dbReference>
<dbReference type="SUPFAM" id="SSF54593">
    <property type="entry name" value="Glyoxalase/Bleomycin resistance protein/Dihydroxybiphenyl dioxygenase"/>
    <property type="match status" value="2"/>
</dbReference>
<dbReference type="InterPro" id="IPR050383">
    <property type="entry name" value="GlyoxalaseI/FosfomycinResist"/>
</dbReference>
<reference evidence="2 3" key="1">
    <citation type="journal article" date="2013" name="Int. J. Syst. Evol. Microbiol.">
        <title>Celerinatantimonas yamalensis sp. nov., a cold-adapted diazotrophic bacterium from a cold permafrost brine.</title>
        <authorList>
            <person name="Shcherbakova V."/>
            <person name="Chuvilskaya N."/>
            <person name="Rivkina E."/>
            <person name="Demidov N."/>
            <person name="Uchaeva V."/>
            <person name="Suetin S."/>
            <person name="Suzina N."/>
            <person name="Gilichinsky D."/>
        </authorList>
    </citation>
    <scope>NUCLEOTIDE SEQUENCE [LARGE SCALE GENOMIC DNA]</scope>
    <source>
        <strain evidence="2 3">C7</strain>
    </source>
</reference>
<dbReference type="RefSeq" id="WP_408623421.1">
    <property type="nucleotide sequence ID" value="NZ_JBEQCT010000003.1"/>
</dbReference>